<reference evidence="2 3" key="1">
    <citation type="submission" date="2019-05" db="EMBL/GenBank/DDBJ databases">
        <title>Genomes sequences of two Nocardia cyriacigeorgica environmental isolates, type strains Nocardia asteroides ATCC 19247 and Nocardia cyriacigeorgica DSM 44484.</title>
        <authorList>
            <person name="Vautrin F."/>
            <person name="Bergeron E."/>
            <person name="Dubost A."/>
            <person name="Abrouk D."/>
            <person name="Rodriguez Nava V."/>
            <person name="Pujic P."/>
        </authorList>
    </citation>
    <scope>NUCLEOTIDE SEQUENCE [LARGE SCALE GENOMIC DNA]</scope>
    <source>
        <strain evidence="2 3">EML 446</strain>
    </source>
</reference>
<accession>A0A5R8NMP9</accession>
<evidence type="ECO:0000313" key="2">
    <source>
        <dbReference type="EMBL" id="TLF76891.1"/>
    </source>
</evidence>
<protein>
    <submittedName>
        <fullName evidence="2">Polysaccharide pyruvyl transferase family protein</fullName>
    </submittedName>
</protein>
<comment type="caution">
    <text evidence="2">The sequence shown here is derived from an EMBL/GenBank/DDBJ whole genome shotgun (WGS) entry which is preliminary data.</text>
</comment>
<keyword evidence="2" id="KW-0808">Transferase</keyword>
<dbReference type="AlphaFoldDB" id="A0A5R8NMP9"/>
<dbReference type="GO" id="GO:0016740">
    <property type="term" value="F:transferase activity"/>
    <property type="evidence" value="ECO:0007669"/>
    <property type="project" value="UniProtKB-KW"/>
</dbReference>
<sequence length="414" mass="45272">MMAVTVERLRQHWPQARIGMLTSEPAILRAMMPAAEPIDAARPWGRRGRLPGRWGSDLAGPVALRWRAATEAPKSRLRTLRAAVADEQEIPPTAPRGEPASPIPVAADSASLVLALGGGYMTDVDLYQAHRTLDLLEYAQRRGVPTAMIGQGLGPLRDHRLFDRAATVLPQVDFIALREGRRGPDLLRQLGVARERVMVTGDDAVELGYRMRRDDLGADIGLCLRAADYMQISDRSRDILGTVVRARAADLGAAITPLIISEYDDEDRRWTLPLLRGAARVRRPIGRAGSAQDVAGQVGRCRILVTSVYHLAVFALAQGVPAVCVTASRYYDDKFYGLADMFGAGTRIVHLDDEALAEVLTEAIDDLWRTAVGSRETLWCSASKQIEASRAGLDRVFELVDTSAPGAWQRQGNP</sequence>
<dbReference type="PANTHER" id="PTHR36836:SF1">
    <property type="entry name" value="COLANIC ACID BIOSYNTHESIS PROTEIN WCAK"/>
    <property type="match status" value="1"/>
</dbReference>
<dbReference type="InterPro" id="IPR007345">
    <property type="entry name" value="Polysacch_pyruvyl_Trfase"/>
</dbReference>
<dbReference type="PANTHER" id="PTHR36836">
    <property type="entry name" value="COLANIC ACID BIOSYNTHESIS PROTEIN WCAK"/>
    <property type="match status" value="1"/>
</dbReference>
<dbReference type="Pfam" id="PF04230">
    <property type="entry name" value="PS_pyruv_trans"/>
    <property type="match status" value="1"/>
</dbReference>
<evidence type="ECO:0000259" key="1">
    <source>
        <dbReference type="Pfam" id="PF04230"/>
    </source>
</evidence>
<evidence type="ECO:0000313" key="3">
    <source>
        <dbReference type="Proteomes" id="UP000306378"/>
    </source>
</evidence>
<proteinExistence type="predicted"/>
<organism evidence="2 3">
    <name type="scientific">Nocardia cyriacigeorgica</name>
    <dbReference type="NCBI Taxonomy" id="135487"/>
    <lineage>
        <taxon>Bacteria</taxon>
        <taxon>Bacillati</taxon>
        <taxon>Actinomycetota</taxon>
        <taxon>Actinomycetes</taxon>
        <taxon>Mycobacteriales</taxon>
        <taxon>Nocardiaceae</taxon>
        <taxon>Nocardia</taxon>
    </lineage>
</organism>
<feature type="domain" description="Polysaccharide pyruvyl transferase" evidence="1">
    <location>
        <begin position="2"/>
        <end position="326"/>
    </location>
</feature>
<gene>
    <name evidence="2" type="ORF">FEK34_18255</name>
</gene>
<dbReference type="Proteomes" id="UP000306378">
    <property type="component" value="Unassembled WGS sequence"/>
</dbReference>
<dbReference type="EMBL" id="VBUT01000006">
    <property type="protein sequence ID" value="TLF76891.1"/>
    <property type="molecule type" value="Genomic_DNA"/>
</dbReference>
<name>A0A5R8NMP9_9NOCA</name>